<comment type="caution">
    <text evidence="2">The sequence shown here is derived from an EMBL/GenBank/DDBJ whole genome shotgun (WGS) entry which is preliminary data.</text>
</comment>
<protein>
    <submittedName>
        <fullName evidence="2">Monooxygenase</fullName>
    </submittedName>
</protein>
<gene>
    <name evidence="2" type="ORF">F4V44_04420</name>
</gene>
<proteinExistence type="inferred from homology"/>
<accession>A0A5J5I1T6</accession>
<keyword evidence="2" id="KW-0560">Oxidoreductase</keyword>
<name>A0A5J5I1T6_9BACI</name>
<organism evidence="2 3">
    <name type="scientific">Niallia endozanthoxylica</name>
    <dbReference type="NCBI Taxonomy" id="2036016"/>
    <lineage>
        <taxon>Bacteria</taxon>
        <taxon>Bacillati</taxon>
        <taxon>Bacillota</taxon>
        <taxon>Bacilli</taxon>
        <taxon>Bacillales</taxon>
        <taxon>Bacillaceae</taxon>
        <taxon>Niallia</taxon>
    </lineage>
</organism>
<evidence type="ECO:0000256" key="1">
    <source>
        <dbReference type="ARBA" id="ARBA00006313"/>
    </source>
</evidence>
<comment type="similarity">
    <text evidence="1">Belongs to the TmoD/XamoD family.</text>
</comment>
<evidence type="ECO:0000313" key="2">
    <source>
        <dbReference type="EMBL" id="KAA9028520.1"/>
    </source>
</evidence>
<dbReference type="InterPro" id="IPR036889">
    <property type="entry name" value="mOase_MmoB_DmpM_sf"/>
</dbReference>
<dbReference type="AlphaFoldDB" id="A0A5J5I1T6"/>
<keyword evidence="2" id="KW-0503">Monooxygenase</keyword>
<dbReference type="SUPFAM" id="SSF56029">
    <property type="entry name" value="Monooxygenase (hydroxylase) regulatory protein"/>
    <property type="match status" value="1"/>
</dbReference>
<dbReference type="EMBL" id="VYKL01000010">
    <property type="protein sequence ID" value="KAA9028520.1"/>
    <property type="molecule type" value="Genomic_DNA"/>
</dbReference>
<dbReference type="Pfam" id="PF02406">
    <property type="entry name" value="MmoB_DmpM"/>
    <property type="match status" value="1"/>
</dbReference>
<dbReference type="InterPro" id="IPR003454">
    <property type="entry name" value="MOase_MmoB_DmpM"/>
</dbReference>
<dbReference type="GO" id="GO:0004497">
    <property type="term" value="F:monooxygenase activity"/>
    <property type="evidence" value="ECO:0007669"/>
    <property type="project" value="UniProtKB-KW"/>
</dbReference>
<keyword evidence="3" id="KW-1185">Reference proteome</keyword>
<evidence type="ECO:0000313" key="3">
    <source>
        <dbReference type="Proteomes" id="UP000326671"/>
    </source>
</evidence>
<dbReference type="RefSeq" id="WP_150438772.1">
    <property type="nucleotide sequence ID" value="NZ_VYKL01000010.1"/>
</dbReference>
<dbReference type="Gene3D" id="3.90.56.10">
    <property type="entry name" value="Monooxygenase component MmoB/DmpM"/>
    <property type="match status" value="1"/>
</dbReference>
<reference evidence="2 3" key="1">
    <citation type="submission" date="2019-09" db="EMBL/GenBank/DDBJ databases">
        <title>Whole genome sequences of isolates from the Mars Exploration Rovers.</title>
        <authorList>
            <person name="Seuylemezian A."/>
            <person name="Vaishampayan P."/>
        </authorList>
    </citation>
    <scope>NUCLEOTIDE SEQUENCE [LARGE SCALE GENOMIC DNA]</scope>
    <source>
        <strain evidence="2 3">MER_TA_151</strain>
    </source>
</reference>
<sequence length="98" mass="11109">MTVKQAYVGMDLDTSGGSMVDAIISAIQEDNEGVIVEDFMVYKKVKAPGRMVLKRETVEEHFGADFDMDRVHIVMSSAFGFITDWDEEQLIIEWEDAE</sequence>
<dbReference type="Proteomes" id="UP000326671">
    <property type="component" value="Unassembled WGS sequence"/>
</dbReference>
<dbReference type="OrthoDB" id="9805636at2"/>